<dbReference type="OrthoDB" id="7181050at2"/>
<evidence type="ECO:0000256" key="2">
    <source>
        <dbReference type="RuleBase" id="RU003452"/>
    </source>
</evidence>
<comment type="similarity">
    <text evidence="1 2">Belongs to the arylamine N-acetyltransferase family.</text>
</comment>
<dbReference type="PANTHER" id="PTHR11786">
    <property type="entry name" value="N-HYDROXYARYLAMINE O-ACETYLTRANSFERASE"/>
    <property type="match status" value="1"/>
</dbReference>
<keyword evidence="4" id="KW-1185">Reference proteome</keyword>
<name>A0A2P8IEZ1_SACCR</name>
<comment type="caution">
    <text evidence="3">The sequence shown here is derived from an EMBL/GenBank/DDBJ whole genome shotgun (WGS) entry which is preliminary data.</text>
</comment>
<keyword evidence="3" id="KW-0808">Transferase</keyword>
<evidence type="ECO:0000313" key="4">
    <source>
        <dbReference type="Proteomes" id="UP000241118"/>
    </source>
</evidence>
<reference evidence="3 4" key="1">
    <citation type="submission" date="2018-03" db="EMBL/GenBank/DDBJ databases">
        <title>Genomic Encyclopedia of Type Strains, Phase III (KMG-III): the genomes of soil and plant-associated and newly described type strains.</title>
        <authorList>
            <person name="Whitman W."/>
        </authorList>
    </citation>
    <scope>NUCLEOTIDE SEQUENCE [LARGE SCALE GENOMIC DNA]</scope>
    <source>
        <strain evidence="3 4">CGMCC 4.7097</strain>
    </source>
</reference>
<dbReference type="InterPro" id="IPR001447">
    <property type="entry name" value="Arylamine_N-AcTrfase"/>
</dbReference>
<dbReference type="Proteomes" id="UP000241118">
    <property type="component" value="Unassembled WGS sequence"/>
</dbReference>
<dbReference type="PRINTS" id="PR01543">
    <property type="entry name" value="ANATRNSFRASE"/>
</dbReference>
<dbReference type="Pfam" id="PF00797">
    <property type="entry name" value="Acetyltransf_2"/>
    <property type="match status" value="1"/>
</dbReference>
<organism evidence="3 4">
    <name type="scientific">Saccharothrix carnea</name>
    <dbReference type="NCBI Taxonomy" id="1280637"/>
    <lineage>
        <taxon>Bacteria</taxon>
        <taxon>Bacillati</taxon>
        <taxon>Actinomycetota</taxon>
        <taxon>Actinomycetes</taxon>
        <taxon>Pseudonocardiales</taxon>
        <taxon>Pseudonocardiaceae</taxon>
        <taxon>Saccharothrix</taxon>
    </lineage>
</organism>
<dbReference type="SUPFAM" id="SSF54001">
    <property type="entry name" value="Cysteine proteinases"/>
    <property type="match status" value="1"/>
</dbReference>
<dbReference type="GO" id="GO:0016407">
    <property type="term" value="F:acetyltransferase activity"/>
    <property type="evidence" value="ECO:0007669"/>
    <property type="project" value="InterPro"/>
</dbReference>
<dbReference type="AlphaFoldDB" id="A0A2P8IEZ1"/>
<dbReference type="PANTHER" id="PTHR11786:SF0">
    <property type="entry name" value="ARYLAMINE N-ACETYLTRANSFERASE 4-RELATED"/>
    <property type="match status" value="1"/>
</dbReference>
<sequence>MRTEDQWESDRLDVDKYLDRLGITGPLAPTADTLRRLHRAQVLTIPFENLDVVLGRGVDLDLDALQAKLLENRRGGYCYEQNLLFATLLERLGYRVTRLFARPDLEYPKPLPRTHVALRVELDDGSAYLADVGFGDSGPLDPVPLVDGVVSEQAGWTYRLSEHRDHAQPWRLSLRRGDGWFPVYRFALEAHHRIDCVVANHFISTHERSPFAGRVFLERIAEHWRLNLNNRALTLRHADGRREESRVEDDRFGDVLADRFGVVLTDAELKTVLASLPH</sequence>
<accession>A0A2P8IEZ1</accession>
<evidence type="ECO:0000256" key="1">
    <source>
        <dbReference type="ARBA" id="ARBA00006547"/>
    </source>
</evidence>
<gene>
    <name evidence="3" type="ORF">B0I31_10212</name>
</gene>
<protein>
    <submittedName>
        <fullName evidence="3">N-hydroxyarylamine O-acetyltransferase</fullName>
    </submittedName>
</protein>
<evidence type="ECO:0000313" key="3">
    <source>
        <dbReference type="EMBL" id="PSL57035.1"/>
    </source>
</evidence>
<dbReference type="EMBL" id="PYAX01000002">
    <property type="protein sequence ID" value="PSL57035.1"/>
    <property type="molecule type" value="Genomic_DNA"/>
</dbReference>
<dbReference type="RefSeq" id="WP_106614056.1">
    <property type="nucleotide sequence ID" value="NZ_PYAX01000002.1"/>
</dbReference>
<proteinExistence type="inferred from homology"/>
<dbReference type="Gene3D" id="2.40.128.150">
    <property type="entry name" value="Cysteine proteinases"/>
    <property type="match status" value="1"/>
</dbReference>
<dbReference type="InterPro" id="IPR038765">
    <property type="entry name" value="Papain-like_cys_pep_sf"/>
</dbReference>
<dbReference type="Gene3D" id="3.30.2140.10">
    <property type="entry name" value="Arylamine N-acetyltransferase"/>
    <property type="match status" value="1"/>
</dbReference>